<evidence type="ECO:0000313" key="1">
    <source>
        <dbReference type="EMBL" id="SME95494.1"/>
    </source>
</evidence>
<dbReference type="STRING" id="28094.SAMN06295900_101306"/>
<dbReference type="Proteomes" id="UP000192911">
    <property type="component" value="Unassembled WGS sequence"/>
</dbReference>
<proteinExistence type="predicted"/>
<evidence type="ECO:0008006" key="3">
    <source>
        <dbReference type="Google" id="ProtNLM"/>
    </source>
</evidence>
<evidence type="ECO:0000313" key="2">
    <source>
        <dbReference type="Proteomes" id="UP000192911"/>
    </source>
</evidence>
<organism evidence="1 2">
    <name type="scientific">Trinickia caryophylli</name>
    <name type="common">Paraburkholderia caryophylli</name>
    <dbReference type="NCBI Taxonomy" id="28094"/>
    <lineage>
        <taxon>Bacteria</taxon>
        <taxon>Pseudomonadati</taxon>
        <taxon>Pseudomonadota</taxon>
        <taxon>Betaproteobacteria</taxon>
        <taxon>Burkholderiales</taxon>
        <taxon>Burkholderiaceae</taxon>
        <taxon>Trinickia</taxon>
    </lineage>
</organism>
<protein>
    <recommendedName>
        <fullName evidence="3">Tfp pilus assembly protein PilX</fullName>
    </recommendedName>
</protein>
<keyword evidence="2" id="KW-1185">Reference proteome</keyword>
<dbReference type="RefSeq" id="WP_233211969.1">
    <property type="nucleotide sequence ID" value="NZ_BSQD01000001.1"/>
</dbReference>
<name>A0A1X7CFF4_TRICW</name>
<dbReference type="EMBL" id="FXAH01000001">
    <property type="protein sequence ID" value="SME95494.1"/>
    <property type="molecule type" value="Genomic_DNA"/>
</dbReference>
<sequence length="176" mass="19379">MRYALRYSRCTARARRNAGAAALPIVVSVAAMVLASSTASFELAIAASRRAMSVEDHLYATQSADVALALCLRALRAGGAPHLPRTARGPVRWRDPDIFAHPAAFEPRPRWPGGTRPPQCLIEGWQIDERPQATVDVVTARGFGEHEGTESWLQSIVISEHGTEKRHWRRIVARPP</sequence>
<accession>A0A1X7CFF4</accession>
<dbReference type="AlphaFoldDB" id="A0A1X7CFF4"/>
<gene>
    <name evidence="1" type="ORF">SAMN06295900_101306</name>
</gene>
<dbReference type="GeneID" id="95549218"/>
<reference evidence="2" key="1">
    <citation type="submission" date="2017-04" db="EMBL/GenBank/DDBJ databases">
        <authorList>
            <person name="Varghese N."/>
            <person name="Submissions S."/>
        </authorList>
    </citation>
    <scope>NUCLEOTIDE SEQUENCE [LARGE SCALE GENOMIC DNA]</scope>
    <source>
        <strain evidence="2">Ballard 720</strain>
    </source>
</reference>